<keyword evidence="2" id="KW-1185">Reference proteome</keyword>
<dbReference type="EMBL" id="CP018154">
    <property type="protein sequence ID" value="APG63200.1"/>
    <property type="molecule type" value="Genomic_DNA"/>
</dbReference>
<reference evidence="1 2" key="1">
    <citation type="submission" date="2016-11" db="EMBL/GenBank/DDBJ databases">
        <title>Sphingorhabdus sp. LPB0140, isolated from marine environment.</title>
        <authorList>
            <person name="Kim E."/>
            <person name="Yi H."/>
        </authorList>
    </citation>
    <scope>NUCLEOTIDE SEQUENCE [LARGE SCALE GENOMIC DNA]</scope>
    <source>
        <strain evidence="1 2">LPB0140</strain>
    </source>
</reference>
<dbReference type="Proteomes" id="UP000242561">
    <property type="component" value="Chromosome"/>
</dbReference>
<protein>
    <submittedName>
        <fullName evidence="1">Uncharacterized protein</fullName>
    </submittedName>
</protein>
<gene>
    <name evidence="1" type="ORF">LPB140_10840</name>
</gene>
<dbReference type="KEGG" id="sphl:LPB140_10840"/>
<sequence length="59" mass="6847">MPIYHRHKIRLSYMHDFKANIKLASTNGDYDRQEALQTIMKLGVKYLICSIEKGPIAKP</sequence>
<dbReference type="STRING" id="1913578.LPB140_10840"/>
<dbReference type="AlphaFoldDB" id="A0A1L3JDK1"/>
<organism evidence="1 2">
    <name type="scientific">Sphingorhabdus lutea</name>
    <dbReference type="NCBI Taxonomy" id="1913578"/>
    <lineage>
        <taxon>Bacteria</taxon>
        <taxon>Pseudomonadati</taxon>
        <taxon>Pseudomonadota</taxon>
        <taxon>Alphaproteobacteria</taxon>
        <taxon>Sphingomonadales</taxon>
        <taxon>Sphingomonadaceae</taxon>
        <taxon>Sphingorhabdus</taxon>
    </lineage>
</organism>
<accession>A0A1L3JDK1</accession>
<evidence type="ECO:0000313" key="1">
    <source>
        <dbReference type="EMBL" id="APG63200.1"/>
    </source>
</evidence>
<evidence type="ECO:0000313" key="2">
    <source>
        <dbReference type="Proteomes" id="UP000242561"/>
    </source>
</evidence>
<name>A0A1L3JDK1_9SPHN</name>
<proteinExistence type="predicted"/>